<evidence type="ECO:0000256" key="1">
    <source>
        <dbReference type="SAM" id="SignalP"/>
    </source>
</evidence>
<feature type="signal peptide" evidence="1">
    <location>
        <begin position="1"/>
        <end position="22"/>
    </location>
</feature>
<evidence type="ECO:0000313" key="2">
    <source>
        <dbReference type="EMBL" id="SPE24355.1"/>
    </source>
</evidence>
<evidence type="ECO:0000313" key="3">
    <source>
        <dbReference type="Proteomes" id="UP000239735"/>
    </source>
</evidence>
<accession>A0A2N9LMN4</accession>
<evidence type="ECO:0008006" key="4">
    <source>
        <dbReference type="Google" id="ProtNLM"/>
    </source>
</evidence>
<proteinExistence type="predicted"/>
<keyword evidence="1" id="KW-0732">Signal</keyword>
<sequence length="326" mass="35122">MRFLMKILAAFTLALAPLASYAVTCTSQAELGSLDRDALTAVTGRLASAVLAQNYALLQADLLPEEASAWDGIRAAAEQGMPLVKGGQFQVRNLYLLDATAQTAPETTQFFCSNSSGSLTVTITMNALPPGRYAVAIADAVGAPLAGQMGMVLAWDGAATTWKLAGLTLRPGVFDGHDGVWYWVRGREMAKADPWSAWYSYEAAHYLLLPVDFLSSPNLERLRKEQSDITPSAQNQMPLTLQTGDRTWKVEAVVLDPSLHEPDLGVVYQSTGLTDPAAQRTEATAVLSAFLKTQPGIRANFHGLWAVAELDGKRTPVMELPMAQIP</sequence>
<name>A0A2N9LMN4_9BACT</name>
<dbReference type="EMBL" id="OKRB01000103">
    <property type="protein sequence ID" value="SPE24355.1"/>
    <property type="molecule type" value="Genomic_DNA"/>
</dbReference>
<protein>
    <recommendedName>
        <fullName evidence="4">Lipoprotein</fullName>
    </recommendedName>
</protein>
<dbReference type="Proteomes" id="UP000239735">
    <property type="component" value="Unassembled WGS sequence"/>
</dbReference>
<feature type="chain" id="PRO_5015009732" description="Lipoprotein" evidence="1">
    <location>
        <begin position="23"/>
        <end position="326"/>
    </location>
</feature>
<reference evidence="3" key="1">
    <citation type="submission" date="2018-02" db="EMBL/GenBank/DDBJ databases">
        <authorList>
            <person name="Hausmann B."/>
        </authorList>
    </citation>
    <scope>NUCLEOTIDE SEQUENCE [LARGE SCALE GENOMIC DNA]</scope>
    <source>
        <strain evidence="3">Peat soil MAG SbA5</strain>
    </source>
</reference>
<organism evidence="2 3">
    <name type="scientific">Candidatus Sulfuritelmatomonas gaucii</name>
    <dbReference type="NCBI Taxonomy" id="2043161"/>
    <lineage>
        <taxon>Bacteria</taxon>
        <taxon>Pseudomonadati</taxon>
        <taxon>Acidobacteriota</taxon>
        <taxon>Terriglobia</taxon>
        <taxon>Terriglobales</taxon>
        <taxon>Acidobacteriaceae</taxon>
        <taxon>Candidatus Sulfuritelmatomonas</taxon>
    </lineage>
</organism>
<gene>
    <name evidence="2" type="ORF">SBA5_450018</name>
</gene>
<dbReference type="AlphaFoldDB" id="A0A2N9LMN4"/>